<reference evidence="1 2" key="1">
    <citation type="journal article" date="2017" name="Front. Microbiol.">
        <title>Genomics reveals a unique clone of Burkholderia cenocepacia harbouring an actively excising novel genomic island.</title>
        <authorList>
            <person name="Patil P."/>
            <person name="Mali S."/>
            <person name="Midha S."/>
            <person name="Gautam V."/>
            <person name="Dash L."/>
            <person name="Kumar S."/>
            <person name="Shastri J."/>
            <person name="Singhal L."/>
            <person name="Patil P.B."/>
        </authorList>
    </citation>
    <scope>NUCLEOTIDE SEQUENCE [LARGE SCALE GENOMIC DNA]</scope>
    <source>
        <strain evidence="1 2">BC-19</strain>
    </source>
</reference>
<accession>A0ABD4UD96</accession>
<evidence type="ECO:0000313" key="2">
    <source>
        <dbReference type="Proteomes" id="UP000191686"/>
    </source>
</evidence>
<organism evidence="1 2">
    <name type="scientific">Burkholderia cenocepacia</name>
    <dbReference type="NCBI Taxonomy" id="95486"/>
    <lineage>
        <taxon>Bacteria</taxon>
        <taxon>Pseudomonadati</taxon>
        <taxon>Pseudomonadota</taxon>
        <taxon>Betaproteobacteria</taxon>
        <taxon>Burkholderiales</taxon>
        <taxon>Burkholderiaceae</taxon>
        <taxon>Burkholderia</taxon>
        <taxon>Burkholderia cepacia complex</taxon>
    </lineage>
</organism>
<protein>
    <recommendedName>
        <fullName evidence="3">CdiI immunity protein domain-containing protein</fullName>
    </recommendedName>
</protein>
<dbReference type="RefSeq" id="WP_080330541.1">
    <property type="nucleotide sequence ID" value="NZ_JYMX02000008.1"/>
</dbReference>
<dbReference type="AlphaFoldDB" id="A0ABD4UD96"/>
<evidence type="ECO:0008006" key="3">
    <source>
        <dbReference type="Google" id="ProtNLM"/>
    </source>
</evidence>
<dbReference type="Proteomes" id="UP000191686">
    <property type="component" value="Unassembled WGS sequence"/>
</dbReference>
<sequence>MAYTSENNYFDSTSVNQVAYDKLFAQLVPERGEADTLDGEALRTAGRIYRDWFNNGFWNITATHYQEMISFLHSQASKFDIAQELDVVDEVVEEIESNGRYDIEFEEYSHLSNALETMLDKIVLKLS</sequence>
<name>A0ABD4UD96_9BURK</name>
<evidence type="ECO:0000313" key="1">
    <source>
        <dbReference type="EMBL" id="MCW3712129.1"/>
    </source>
</evidence>
<proteinExistence type="predicted"/>
<reference evidence="1 2" key="2">
    <citation type="journal article" date="2017" name="Front. Microbiol.">
        <title>Genomics Reveals a Unique Clone of Burkholderia cenocepacia Harboring an Actively Excising Novel Genomic Island.</title>
        <authorList>
            <person name="Patil P.P."/>
            <person name="Mali S."/>
            <person name="Midha S."/>
            <person name="Gautam V."/>
            <person name="Dash L."/>
            <person name="Kumar S."/>
            <person name="Shastri J."/>
            <person name="Singhal L."/>
            <person name="Patil P.B."/>
        </authorList>
    </citation>
    <scope>NUCLEOTIDE SEQUENCE [LARGE SCALE GENOMIC DNA]</scope>
    <source>
        <strain evidence="1 2">BC-19</strain>
    </source>
</reference>
<comment type="caution">
    <text evidence="1">The sequence shown here is derived from an EMBL/GenBank/DDBJ whole genome shotgun (WGS) entry which is preliminary data.</text>
</comment>
<gene>
    <name evidence="1" type="ORF">UE95_012605</name>
</gene>
<dbReference type="EMBL" id="JYMX02000008">
    <property type="protein sequence ID" value="MCW3712129.1"/>
    <property type="molecule type" value="Genomic_DNA"/>
</dbReference>